<dbReference type="CDD" id="cd00093">
    <property type="entry name" value="HTH_XRE"/>
    <property type="match status" value="1"/>
</dbReference>
<protein>
    <submittedName>
        <fullName evidence="2">Helix-turn-helix transcriptional regulator</fullName>
    </submittedName>
</protein>
<reference evidence="2" key="2">
    <citation type="journal article" date="2021" name="PeerJ">
        <title>Extensive microbial diversity within the chicken gut microbiome revealed by metagenomics and culture.</title>
        <authorList>
            <person name="Gilroy R."/>
            <person name="Ravi A."/>
            <person name="Getino M."/>
            <person name="Pursley I."/>
            <person name="Horton D.L."/>
            <person name="Alikhan N.F."/>
            <person name="Baker D."/>
            <person name="Gharbi K."/>
            <person name="Hall N."/>
            <person name="Watson M."/>
            <person name="Adriaenssens E.M."/>
            <person name="Foster-Nyarko E."/>
            <person name="Jarju S."/>
            <person name="Secka A."/>
            <person name="Antonio M."/>
            <person name="Oren A."/>
            <person name="Chaudhuri R.R."/>
            <person name="La Ragione R."/>
            <person name="Hildebrand F."/>
            <person name="Pallen M.J."/>
        </authorList>
    </citation>
    <scope>NUCLEOTIDE SEQUENCE</scope>
    <source>
        <strain evidence="2">ChiGjej2B2-12916</strain>
    </source>
</reference>
<evidence type="ECO:0000313" key="3">
    <source>
        <dbReference type="Proteomes" id="UP000886879"/>
    </source>
</evidence>
<feature type="domain" description="HTH cro/C1-type" evidence="1">
    <location>
        <begin position="9"/>
        <end position="63"/>
    </location>
</feature>
<dbReference type="InterPro" id="IPR010982">
    <property type="entry name" value="Lambda_DNA-bd_dom_sf"/>
</dbReference>
<dbReference type="EMBL" id="DVFO01000087">
    <property type="protein sequence ID" value="HIQ61525.1"/>
    <property type="molecule type" value="Genomic_DNA"/>
</dbReference>
<reference evidence="2" key="1">
    <citation type="submission" date="2020-10" db="EMBL/GenBank/DDBJ databases">
        <authorList>
            <person name="Gilroy R."/>
        </authorList>
    </citation>
    <scope>NUCLEOTIDE SEQUENCE</scope>
    <source>
        <strain evidence="2">ChiGjej2B2-12916</strain>
    </source>
</reference>
<dbReference type="SMART" id="SM00530">
    <property type="entry name" value="HTH_XRE"/>
    <property type="match status" value="1"/>
</dbReference>
<proteinExistence type="predicted"/>
<dbReference type="PROSITE" id="PS50943">
    <property type="entry name" value="HTH_CROC1"/>
    <property type="match status" value="1"/>
</dbReference>
<organism evidence="2 3">
    <name type="scientific">Candidatus Enterenecus faecium</name>
    <dbReference type="NCBI Taxonomy" id="2840780"/>
    <lineage>
        <taxon>Bacteria</taxon>
        <taxon>Bacillati</taxon>
        <taxon>Bacillota</taxon>
        <taxon>Clostridia</taxon>
        <taxon>Eubacteriales</taxon>
        <taxon>Candidatus Enterenecus</taxon>
    </lineage>
</organism>
<dbReference type="InterPro" id="IPR001387">
    <property type="entry name" value="Cro/C1-type_HTH"/>
</dbReference>
<sequence>MQMTVNQRIKELRLKLGLSQAKFAKAISISNGYIAGLELGNRHVNDRLIKLICITFNVREDWLKTGTGSIFNEEPNQLADRAYSTFKALKP</sequence>
<dbReference type="AlphaFoldDB" id="A0A9D0YTG8"/>
<name>A0A9D0YTG8_9FIRM</name>
<dbReference type="Pfam" id="PF01381">
    <property type="entry name" value="HTH_3"/>
    <property type="match status" value="1"/>
</dbReference>
<dbReference type="Gene3D" id="1.10.260.40">
    <property type="entry name" value="lambda repressor-like DNA-binding domains"/>
    <property type="match status" value="1"/>
</dbReference>
<accession>A0A9D0YTG8</accession>
<dbReference type="GO" id="GO:0003677">
    <property type="term" value="F:DNA binding"/>
    <property type="evidence" value="ECO:0007669"/>
    <property type="project" value="InterPro"/>
</dbReference>
<feature type="non-terminal residue" evidence="2">
    <location>
        <position position="91"/>
    </location>
</feature>
<evidence type="ECO:0000313" key="2">
    <source>
        <dbReference type="EMBL" id="HIQ61525.1"/>
    </source>
</evidence>
<comment type="caution">
    <text evidence="2">The sequence shown here is derived from an EMBL/GenBank/DDBJ whole genome shotgun (WGS) entry which is preliminary data.</text>
</comment>
<dbReference type="Proteomes" id="UP000886879">
    <property type="component" value="Unassembled WGS sequence"/>
</dbReference>
<dbReference type="SUPFAM" id="SSF47413">
    <property type="entry name" value="lambda repressor-like DNA-binding domains"/>
    <property type="match status" value="1"/>
</dbReference>
<evidence type="ECO:0000259" key="1">
    <source>
        <dbReference type="PROSITE" id="PS50943"/>
    </source>
</evidence>
<gene>
    <name evidence="2" type="ORF">IAD31_08055</name>
</gene>